<gene>
    <name evidence="2" type="ORF">BJBARM4_0388</name>
</gene>
<feature type="domain" description="Metallo-beta-lactamase" evidence="1">
    <location>
        <begin position="46"/>
        <end position="208"/>
    </location>
</feature>
<dbReference type="InterPro" id="IPR036866">
    <property type="entry name" value="RibonucZ/Hydroxyglut_hydro"/>
</dbReference>
<reference evidence="2 3" key="1">
    <citation type="journal article" date="2010" name="Proc. Natl. Acad. Sci. U.S.A.">
        <title>Enigmatic, ultrasmall, uncultivated Archaea.</title>
        <authorList>
            <person name="Baker B.J."/>
            <person name="Comolli L.R."/>
            <person name="Dick G.J."/>
            <person name="Hauser L.J."/>
            <person name="Hyatt D."/>
            <person name="Dill B.D."/>
            <person name="Land M.L."/>
            <person name="Verberkmoes N.C."/>
            <person name="Hettich R.L."/>
            <person name="Banfield J.F."/>
        </authorList>
    </citation>
    <scope>NUCLEOTIDE SEQUENCE [LARGE SCALE GENOMIC DNA]</scope>
</reference>
<dbReference type="SUPFAM" id="SSF56281">
    <property type="entry name" value="Metallo-hydrolase/oxidoreductase"/>
    <property type="match status" value="1"/>
</dbReference>
<proteinExistence type="predicted"/>
<dbReference type="EMBL" id="GG730044">
    <property type="protein sequence ID" value="EEZ93000.1"/>
    <property type="molecule type" value="Genomic_DNA"/>
</dbReference>
<dbReference type="Proteomes" id="UP000009375">
    <property type="component" value="Unassembled WGS sequence"/>
</dbReference>
<dbReference type="InterPro" id="IPR001279">
    <property type="entry name" value="Metallo-B-lactamas"/>
</dbReference>
<dbReference type="Pfam" id="PF12706">
    <property type="entry name" value="Lactamase_B_2"/>
    <property type="match status" value="1"/>
</dbReference>
<dbReference type="CDD" id="cd16272">
    <property type="entry name" value="RNaseZ_MBL-fold"/>
    <property type="match status" value="1"/>
</dbReference>
<evidence type="ECO:0000313" key="3">
    <source>
        <dbReference type="Proteomes" id="UP000009375"/>
    </source>
</evidence>
<evidence type="ECO:0000313" key="2">
    <source>
        <dbReference type="EMBL" id="EEZ93000.1"/>
    </source>
</evidence>
<name>D2EF74_PARA4</name>
<accession>D2EF74</accession>
<protein>
    <submittedName>
        <fullName evidence="2">Beta-lactamase domain protein</fullName>
    </submittedName>
</protein>
<dbReference type="AlphaFoldDB" id="D2EF74"/>
<dbReference type="GO" id="GO:0042781">
    <property type="term" value="F:3'-tRNA processing endoribonuclease activity"/>
    <property type="evidence" value="ECO:0007669"/>
    <property type="project" value="TreeGrafter"/>
</dbReference>
<dbReference type="PANTHER" id="PTHR46018:SF2">
    <property type="entry name" value="ZINC PHOSPHODIESTERASE ELAC PROTEIN 1"/>
    <property type="match status" value="1"/>
</dbReference>
<dbReference type="PANTHER" id="PTHR46018">
    <property type="entry name" value="ZINC PHOSPHODIESTERASE ELAC PROTEIN 1"/>
    <property type="match status" value="1"/>
</dbReference>
<organism evidence="2 3">
    <name type="scientific">Candidatus Parvarchaeum acidiphilum ARMAN-4</name>
    <dbReference type="NCBI Taxonomy" id="662760"/>
    <lineage>
        <taxon>Archaea</taxon>
        <taxon>Candidatus Parvarchaeota</taxon>
        <taxon>Candidatus Parvarchaeum</taxon>
    </lineage>
</organism>
<sequence>MNLRFLGKWSSNIVRGERNISFALDDKIVFDFGPHTVESLLDFNIDPRKIEIVAITHMHLDHFSGLPELFWYRAIHNAQNKLIVLGPEGIKNNTEKLLKTLQTPKEFKVNAEFVEDKKYDFIMPFRARHLVIDNGYRVDYKGKTIFYSGDTAYSQNVVKGAEEADILLHEMTYTDEKKKEADFWKHSTYSSTMNVFEESHAKRLVPVHLSIESNKLAARLSKSNKNILYPSGIIRL</sequence>
<dbReference type="Gene3D" id="3.60.15.10">
    <property type="entry name" value="Ribonuclease Z/Hydroxyacylglutathione hydrolase-like"/>
    <property type="match status" value="1"/>
</dbReference>
<evidence type="ECO:0000259" key="1">
    <source>
        <dbReference type="Pfam" id="PF12706"/>
    </source>
</evidence>